<sequence>MTTAAVLDLHAQPQQRPDEAPQRHLRALPAPALRRAPRLVHGVVALAGLAGIVVAQLGLSVAISEGAYRLSALQGQSTALARSEQSLAEDVAVLSSPQNVAVSADELGMLAGQPSQFLTLAGAATAGGPDGLHMQAPTVDRSGMYVPNALLAEQPAAAATVQDAQTEAARTYPGMLLPAGEASVEGAAPATPVTPTVPPAAAEQPAPGTLLPATAGE</sequence>
<keyword evidence="4" id="KW-1185">Reference proteome</keyword>
<comment type="caution">
    <text evidence="3">The sequence shown here is derived from an EMBL/GenBank/DDBJ whole genome shotgun (WGS) entry which is preliminary data.</text>
</comment>
<keyword evidence="2" id="KW-1133">Transmembrane helix</keyword>
<accession>A0ABQ2KL83</accession>
<keyword evidence="2" id="KW-0812">Transmembrane</keyword>
<feature type="transmembrane region" description="Helical" evidence="2">
    <location>
        <begin position="39"/>
        <end position="63"/>
    </location>
</feature>
<organism evidence="3 4">
    <name type="scientific">Agrococcus terreus</name>
    <dbReference type="NCBI Taxonomy" id="574649"/>
    <lineage>
        <taxon>Bacteria</taxon>
        <taxon>Bacillati</taxon>
        <taxon>Actinomycetota</taxon>
        <taxon>Actinomycetes</taxon>
        <taxon>Micrococcales</taxon>
        <taxon>Microbacteriaceae</taxon>
        <taxon>Agrococcus</taxon>
    </lineage>
</organism>
<dbReference type="RefSeq" id="WP_188717862.1">
    <property type="nucleotide sequence ID" value="NZ_BAABBD010000005.1"/>
</dbReference>
<reference evidence="4" key="1">
    <citation type="journal article" date="2019" name="Int. J. Syst. Evol. Microbiol.">
        <title>The Global Catalogue of Microorganisms (GCM) 10K type strain sequencing project: providing services to taxonomists for standard genome sequencing and annotation.</title>
        <authorList>
            <consortium name="The Broad Institute Genomics Platform"/>
            <consortium name="The Broad Institute Genome Sequencing Center for Infectious Disease"/>
            <person name="Wu L."/>
            <person name="Ma J."/>
        </authorList>
    </citation>
    <scope>NUCLEOTIDE SEQUENCE [LARGE SCALE GENOMIC DNA]</scope>
    <source>
        <strain evidence="4">CGMCC 1.6960</strain>
    </source>
</reference>
<proteinExistence type="predicted"/>
<gene>
    <name evidence="3" type="ORF">GCM10010968_18430</name>
</gene>
<evidence type="ECO:0008006" key="5">
    <source>
        <dbReference type="Google" id="ProtNLM"/>
    </source>
</evidence>
<keyword evidence="2" id="KW-0472">Membrane</keyword>
<name>A0ABQ2KL83_9MICO</name>
<evidence type="ECO:0000256" key="1">
    <source>
        <dbReference type="SAM" id="MobiDB-lite"/>
    </source>
</evidence>
<feature type="compositionally biased region" description="Low complexity" evidence="1">
    <location>
        <begin position="185"/>
        <end position="209"/>
    </location>
</feature>
<evidence type="ECO:0000313" key="3">
    <source>
        <dbReference type="EMBL" id="GGN85548.1"/>
    </source>
</evidence>
<evidence type="ECO:0000313" key="4">
    <source>
        <dbReference type="Proteomes" id="UP000626982"/>
    </source>
</evidence>
<feature type="region of interest" description="Disordered" evidence="1">
    <location>
        <begin position="1"/>
        <end position="22"/>
    </location>
</feature>
<feature type="region of interest" description="Disordered" evidence="1">
    <location>
        <begin position="183"/>
        <end position="217"/>
    </location>
</feature>
<dbReference type="Proteomes" id="UP000626982">
    <property type="component" value="Unassembled WGS sequence"/>
</dbReference>
<evidence type="ECO:0000256" key="2">
    <source>
        <dbReference type="SAM" id="Phobius"/>
    </source>
</evidence>
<protein>
    <recommendedName>
        <fullName evidence="5">Cell division protein FtsL</fullName>
    </recommendedName>
</protein>
<dbReference type="EMBL" id="BMLM01000001">
    <property type="protein sequence ID" value="GGN85548.1"/>
    <property type="molecule type" value="Genomic_DNA"/>
</dbReference>